<dbReference type="EMBL" id="JBIGHV010000007">
    <property type="protein sequence ID" value="MFG6432206.1"/>
    <property type="molecule type" value="Genomic_DNA"/>
</dbReference>
<keyword evidence="1" id="KW-0802">TPR repeat</keyword>
<dbReference type="Gene3D" id="1.25.40.10">
    <property type="entry name" value="Tetratricopeptide repeat domain"/>
    <property type="match status" value="1"/>
</dbReference>
<feature type="repeat" description="TPR" evidence="1">
    <location>
        <begin position="112"/>
        <end position="145"/>
    </location>
</feature>
<sequence>MPLNEKMALLAGRARLLGALLLGRSAAAEAVCDELLARWPAHLHLLATRAHLRAQRGAGEAALVDLQELVRLAPTRSAGDWFNVAYLLDELGRPEQAEPAFRQALALDAKLDRAWYGLGLTLIRLRRLDDAVAALKRNTELQPMSPYGWYQLARVHWDRQQPDEARRIIAHLKGFEPKVAAQLERETGLLV</sequence>
<dbReference type="RefSeq" id="WP_394481873.1">
    <property type="nucleotide sequence ID" value="NZ_JBIGHV010000007.1"/>
</dbReference>
<evidence type="ECO:0000313" key="2">
    <source>
        <dbReference type="EMBL" id="MFG6432206.1"/>
    </source>
</evidence>
<accession>A0ABW7F6S1</accession>
<dbReference type="SUPFAM" id="SSF48452">
    <property type="entry name" value="TPR-like"/>
    <property type="match status" value="1"/>
</dbReference>
<name>A0ABW7F6S1_9BURK</name>
<evidence type="ECO:0000313" key="3">
    <source>
        <dbReference type="Proteomes" id="UP001606210"/>
    </source>
</evidence>
<dbReference type="SMART" id="SM00028">
    <property type="entry name" value="TPR"/>
    <property type="match status" value="4"/>
</dbReference>
<dbReference type="Proteomes" id="UP001606210">
    <property type="component" value="Unassembled WGS sequence"/>
</dbReference>
<dbReference type="PROSITE" id="PS50005">
    <property type="entry name" value="TPR"/>
    <property type="match status" value="1"/>
</dbReference>
<gene>
    <name evidence="2" type="ORF">ACG00Y_19955</name>
</gene>
<keyword evidence="3" id="KW-1185">Reference proteome</keyword>
<proteinExistence type="predicted"/>
<dbReference type="InterPro" id="IPR019734">
    <property type="entry name" value="TPR_rpt"/>
</dbReference>
<comment type="caution">
    <text evidence="2">The sequence shown here is derived from an EMBL/GenBank/DDBJ whole genome shotgun (WGS) entry which is preliminary data.</text>
</comment>
<reference evidence="2 3" key="1">
    <citation type="submission" date="2024-08" db="EMBL/GenBank/DDBJ databases">
        <authorList>
            <person name="Lu H."/>
        </authorList>
    </citation>
    <scope>NUCLEOTIDE SEQUENCE [LARGE SCALE GENOMIC DNA]</scope>
    <source>
        <strain evidence="2 3">LYH14W</strain>
    </source>
</reference>
<evidence type="ECO:0000256" key="1">
    <source>
        <dbReference type="PROSITE-ProRule" id="PRU00339"/>
    </source>
</evidence>
<dbReference type="InterPro" id="IPR011990">
    <property type="entry name" value="TPR-like_helical_dom_sf"/>
</dbReference>
<organism evidence="2 3">
    <name type="scientific">Pelomonas parva</name>
    <dbReference type="NCBI Taxonomy" id="3299032"/>
    <lineage>
        <taxon>Bacteria</taxon>
        <taxon>Pseudomonadati</taxon>
        <taxon>Pseudomonadota</taxon>
        <taxon>Betaproteobacteria</taxon>
        <taxon>Burkholderiales</taxon>
        <taxon>Sphaerotilaceae</taxon>
        <taxon>Roseateles</taxon>
    </lineage>
</organism>
<dbReference type="Pfam" id="PF13432">
    <property type="entry name" value="TPR_16"/>
    <property type="match status" value="1"/>
</dbReference>
<protein>
    <submittedName>
        <fullName evidence="2">Tetratricopeptide repeat protein</fullName>
    </submittedName>
</protein>